<sequence>MQTFEAENSIGGLNDEVDKVLQTWRSSAPKRQDIAVKKNLHKHEKPKAALKGKLSYHHNGRGYWRLHEVIGNVDICQWFREQDVSSVPTSIAVLARIWLGRSSTTAFQERVFSSCGIVMSKRRTRTENRRAEKQLLMKHNSREIERMKQGAFTASTDSEKSYGPRINALQ</sequence>
<evidence type="ECO:0000256" key="1">
    <source>
        <dbReference type="SAM" id="MobiDB-lite"/>
    </source>
</evidence>
<dbReference type="GO" id="GO:0046983">
    <property type="term" value="F:protein dimerization activity"/>
    <property type="evidence" value="ECO:0007669"/>
    <property type="project" value="InterPro"/>
</dbReference>
<dbReference type="EMBL" id="NBNE01000606">
    <property type="protein sequence ID" value="OWZ18320.1"/>
    <property type="molecule type" value="Genomic_DNA"/>
</dbReference>
<name>A0A225WN37_9STRA</name>
<keyword evidence="4" id="KW-1185">Reference proteome</keyword>
<feature type="region of interest" description="Disordered" evidence="1">
    <location>
        <begin position="148"/>
        <end position="170"/>
    </location>
</feature>
<evidence type="ECO:0000313" key="4">
    <source>
        <dbReference type="Proteomes" id="UP000198211"/>
    </source>
</evidence>
<organism evidence="3 4">
    <name type="scientific">Phytophthora megakarya</name>
    <dbReference type="NCBI Taxonomy" id="4795"/>
    <lineage>
        <taxon>Eukaryota</taxon>
        <taxon>Sar</taxon>
        <taxon>Stramenopiles</taxon>
        <taxon>Oomycota</taxon>
        <taxon>Peronosporomycetes</taxon>
        <taxon>Peronosporales</taxon>
        <taxon>Peronosporaceae</taxon>
        <taxon>Phytophthora</taxon>
    </lineage>
</organism>
<dbReference type="InterPro" id="IPR008906">
    <property type="entry name" value="HATC_C_dom"/>
</dbReference>
<protein>
    <recommendedName>
        <fullName evidence="2">HAT C-terminal dimerisation domain-containing protein</fullName>
    </recommendedName>
</protein>
<comment type="caution">
    <text evidence="3">The sequence shown here is derived from an EMBL/GenBank/DDBJ whole genome shotgun (WGS) entry which is preliminary data.</text>
</comment>
<accession>A0A225WN37</accession>
<feature type="domain" description="HAT C-terminal dimerisation" evidence="2">
    <location>
        <begin position="72"/>
        <end position="140"/>
    </location>
</feature>
<dbReference type="Pfam" id="PF05699">
    <property type="entry name" value="Dimer_Tnp_hAT"/>
    <property type="match status" value="1"/>
</dbReference>
<proteinExistence type="predicted"/>
<reference evidence="4" key="1">
    <citation type="submission" date="2017-03" db="EMBL/GenBank/DDBJ databases">
        <title>Phytopthora megakarya and P. palmivora, two closely related causual agents of cacao black pod achieved similar genome size and gene model numbers by different mechanisms.</title>
        <authorList>
            <person name="Ali S."/>
            <person name="Shao J."/>
            <person name="Larry D.J."/>
            <person name="Kronmiller B."/>
            <person name="Shen D."/>
            <person name="Strem M.D."/>
            <person name="Melnick R.L."/>
            <person name="Guiltinan M.J."/>
            <person name="Tyler B.M."/>
            <person name="Meinhardt L.W."/>
            <person name="Bailey B.A."/>
        </authorList>
    </citation>
    <scope>NUCLEOTIDE SEQUENCE [LARGE SCALE GENOMIC DNA]</scope>
    <source>
        <strain evidence="4">zdho120</strain>
    </source>
</reference>
<gene>
    <name evidence="3" type="ORF">PHMEG_0007614</name>
</gene>
<dbReference type="AlphaFoldDB" id="A0A225WN37"/>
<evidence type="ECO:0000313" key="3">
    <source>
        <dbReference type="EMBL" id="OWZ18320.1"/>
    </source>
</evidence>
<evidence type="ECO:0000259" key="2">
    <source>
        <dbReference type="Pfam" id="PF05699"/>
    </source>
</evidence>
<dbReference type="Proteomes" id="UP000198211">
    <property type="component" value="Unassembled WGS sequence"/>
</dbReference>
<dbReference type="OrthoDB" id="120088at2759"/>